<name>V2Y0H2_MONRO</name>
<dbReference type="Gene3D" id="3.40.710.10">
    <property type="entry name" value="DD-peptidase/beta-lactamase superfamily"/>
    <property type="match status" value="1"/>
</dbReference>
<sequence length="691" mass="76034">MAQLSTQALNNLKQITTNATADATQDIPGATVVIVGKDGKELFASATGKRGVGSKEPLTLDSIFWIASCTKMLTGIACMQLVEKGKLSLDDAAQVEKLCPYLKEVQVLQDDGTLVAKKCGITLRMLLSHTVGFGYTFFNEKLRDWSKPVGIDEFSGSIRDVQQPLVHQPGEAWEYGLGIDWAGQLVEKVTGLSLNDYFQENIFKPLGLNNINMFPTESMKRNLVYMNFRGVDGKLVPEDHLLRKSLVAQTKEEIASTFNSGGAGCFAKPQEYCQILATLLNDGTSPTTAAKILEKATVDEMFRNQIPQFPNFGRRGIPAAKPHLTNALPDLYPVPDGRPQGWGLTFMLTGSDTARTEGTGNWAGLANLFWWNTMIEIDSLATDVSVLVALAVEWGLYGASLPFFGLTIRELSQATPGRKVNKLLILLALTFFMICTATVIVDVVHAIIGFITLRGTISASAFFAQPGPPTMVTRGFLYMAITVLADAVVAYRCFVVWNSRVIAAIPWMMWLGLVSACIGVWYDLFRIRHNPESVWVLGDWIKAFYGSSLATNLISTGLLAFRIWSINRYHDSDGQRLRNSTLMNFMRVVVDSGTIYSVFLIITLIVFTCGSNLQFVLTNAMSPIICIAFYLIIIRVEQANRRSVVESVFNTKDAVLRQLPEIVETKMDGESNDGTTSTAAQATRRGPDSVV</sequence>
<feature type="transmembrane region" description="Helical" evidence="2">
    <location>
        <begin position="542"/>
        <end position="564"/>
    </location>
</feature>
<dbReference type="InterPro" id="IPR012338">
    <property type="entry name" value="Beta-lactam/transpept-like"/>
</dbReference>
<dbReference type="InterPro" id="IPR001466">
    <property type="entry name" value="Beta-lactam-related"/>
</dbReference>
<feature type="transmembrane region" description="Helical" evidence="2">
    <location>
        <begin position="501"/>
        <end position="522"/>
    </location>
</feature>
<keyword evidence="2" id="KW-0472">Membrane</keyword>
<feature type="transmembrane region" description="Helical" evidence="2">
    <location>
        <begin position="424"/>
        <end position="451"/>
    </location>
</feature>
<feature type="transmembrane region" description="Helical" evidence="2">
    <location>
        <begin position="384"/>
        <end position="404"/>
    </location>
</feature>
<organism evidence="4 5">
    <name type="scientific">Moniliophthora roreri (strain MCA 2997)</name>
    <name type="common">Cocoa frosty pod rot fungus</name>
    <name type="synonym">Crinipellis roreri</name>
    <dbReference type="NCBI Taxonomy" id="1381753"/>
    <lineage>
        <taxon>Eukaryota</taxon>
        <taxon>Fungi</taxon>
        <taxon>Dikarya</taxon>
        <taxon>Basidiomycota</taxon>
        <taxon>Agaricomycotina</taxon>
        <taxon>Agaricomycetes</taxon>
        <taxon>Agaricomycetidae</taxon>
        <taxon>Agaricales</taxon>
        <taxon>Marasmiineae</taxon>
        <taxon>Marasmiaceae</taxon>
        <taxon>Moniliophthora</taxon>
    </lineage>
</organism>
<keyword evidence="5" id="KW-1185">Reference proteome</keyword>
<reference evidence="4 5" key="1">
    <citation type="journal article" date="2014" name="BMC Genomics">
        <title>Genome and secretome analysis of the hemibiotrophic fungal pathogen, Moniliophthora roreri, which causes frosty pod rot disease of cacao: mechanisms of the biotrophic and necrotrophic phases.</title>
        <authorList>
            <person name="Meinhardt L.W."/>
            <person name="Costa G.G.L."/>
            <person name="Thomazella D.P.T."/>
            <person name="Teixeira P.J.P.L."/>
            <person name="Carazzolle M.F."/>
            <person name="Schuster S.C."/>
            <person name="Carlson J.E."/>
            <person name="Guiltinan M.J."/>
            <person name="Mieczkowski P."/>
            <person name="Farmer A."/>
            <person name="Ramaraj T."/>
            <person name="Crozier J."/>
            <person name="Davis R.E."/>
            <person name="Shao J."/>
            <person name="Melnick R.L."/>
            <person name="Pereira G.A.G."/>
            <person name="Bailey B.A."/>
        </authorList>
    </citation>
    <scope>NUCLEOTIDE SEQUENCE [LARGE SCALE GENOMIC DNA]</scope>
    <source>
        <strain evidence="4 5">MCA 2997</strain>
    </source>
</reference>
<evidence type="ECO:0000256" key="1">
    <source>
        <dbReference type="SAM" id="MobiDB-lite"/>
    </source>
</evidence>
<evidence type="ECO:0000313" key="5">
    <source>
        <dbReference type="Proteomes" id="UP000017559"/>
    </source>
</evidence>
<feature type="region of interest" description="Disordered" evidence="1">
    <location>
        <begin position="667"/>
        <end position="691"/>
    </location>
</feature>
<evidence type="ECO:0000256" key="2">
    <source>
        <dbReference type="SAM" id="Phobius"/>
    </source>
</evidence>
<dbReference type="InterPro" id="IPR050789">
    <property type="entry name" value="Diverse_Enzym_Activities"/>
</dbReference>
<feature type="compositionally biased region" description="Polar residues" evidence="1">
    <location>
        <begin position="672"/>
        <end position="681"/>
    </location>
</feature>
<dbReference type="Pfam" id="PF00144">
    <property type="entry name" value="Beta-lactamase"/>
    <property type="match status" value="1"/>
</dbReference>
<keyword evidence="2" id="KW-1133">Transmembrane helix</keyword>
<proteinExistence type="predicted"/>
<keyword evidence="2" id="KW-0812">Transmembrane</keyword>
<dbReference type="PANTHER" id="PTHR43283:SF3">
    <property type="entry name" value="BETA-LACTAMASE FAMILY PROTEIN (AFU_ORTHOLOGUE AFUA_5G07500)"/>
    <property type="match status" value="1"/>
</dbReference>
<dbReference type="KEGG" id="mrr:Moror_5"/>
<evidence type="ECO:0000313" key="4">
    <source>
        <dbReference type="EMBL" id="ESK98255.1"/>
    </source>
</evidence>
<feature type="transmembrane region" description="Helical" evidence="2">
    <location>
        <begin position="585"/>
        <end position="607"/>
    </location>
</feature>
<dbReference type="OrthoDB" id="428260at2759"/>
<feature type="transmembrane region" description="Helical" evidence="2">
    <location>
        <begin position="471"/>
        <end position="494"/>
    </location>
</feature>
<dbReference type="Proteomes" id="UP000017559">
    <property type="component" value="Unassembled WGS sequence"/>
</dbReference>
<protein>
    <submittedName>
        <fullName evidence="4">Beta-lactamase family protein</fullName>
    </submittedName>
</protein>
<comment type="caution">
    <text evidence="4">The sequence shown here is derived from an EMBL/GenBank/DDBJ whole genome shotgun (WGS) entry which is preliminary data.</text>
</comment>
<dbReference type="PANTHER" id="PTHR43283">
    <property type="entry name" value="BETA-LACTAMASE-RELATED"/>
    <property type="match status" value="1"/>
</dbReference>
<evidence type="ECO:0000259" key="3">
    <source>
        <dbReference type="Pfam" id="PF00144"/>
    </source>
</evidence>
<dbReference type="AlphaFoldDB" id="V2Y0H2"/>
<feature type="transmembrane region" description="Helical" evidence="2">
    <location>
        <begin position="613"/>
        <end position="633"/>
    </location>
</feature>
<dbReference type="SUPFAM" id="SSF56601">
    <property type="entry name" value="beta-lactamase/transpeptidase-like"/>
    <property type="match status" value="1"/>
</dbReference>
<dbReference type="STRING" id="1381753.V2Y0H2"/>
<feature type="domain" description="Beta-lactamase-related" evidence="3">
    <location>
        <begin position="22"/>
        <end position="364"/>
    </location>
</feature>
<dbReference type="HOGENOM" id="CLU_398526_0_0_1"/>
<gene>
    <name evidence="4" type="ORF">Moror_5</name>
</gene>
<dbReference type="EMBL" id="AWSO01000002">
    <property type="protein sequence ID" value="ESK98255.1"/>
    <property type="molecule type" value="Genomic_DNA"/>
</dbReference>
<accession>V2Y0H2</accession>